<organism evidence="3 4">
    <name type="scientific">Marinobacter similis</name>
    <dbReference type="NCBI Taxonomy" id="1420916"/>
    <lineage>
        <taxon>Bacteria</taxon>
        <taxon>Pseudomonadati</taxon>
        <taxon>Pseudomonadota</taxon>
        <taxon>Gammaproteobacteria</taxon>
        <taxon>Pseudomonadales</taxon>
        <taxon>Marinobacteraceae</taxon>
        <taxon>Marinobacter</taxon>
    </lineage>
</organism>
<evidence type="ECO:0000313" key="4">
    <source>
        <dbReference type="Proteomes" id="UP000061489"/>
    </source>
</evidence>
<feature type="domain" description="DnaJ-related protein N-terminal" evidence="2">
    <location>
        <begin position="28"/>
        <end position="150"/>
    </location>
</feature>
<dbReference type="KEGG" id="msx:AU14_00315"/>
<dbReference type="RefSeq" id="WP_041338112.1">
    <property type="nucleotide sequence ID" value="NZ_CP007151.1"/>
</dbReference>
<dbReference type="Pfam" id="PF12339">
    <property type="entry name" value="DNAJ_related"/>
    <property type="match status" value="1"/>
</dbReference>
<dbReference type="AlphaFoldDB" id="W5YMF8"/>
<protein>
    <submittedName>
        <fullName evidence="3">Molecular chaperone DnaJ</fullName>
    </submittedName>
</protein>
<dbReference type="CDD" id="cd06257">
    <property type="entry name" value="DnaJ"/>
    <property type="match status" value="1"/>
</dbReference>
<dbReference type="InterPro" id="IPR001623">
    <property type="entry name" value="DnaJ_domain"/>
</dbReference>
<evidence type="ECO:0000313" key="3">
    <source>
        <dbReference type="EMBL" id="AHI27683.1"/>
    </source>
</evidence>
<evidence type="ECO:0000259" key="2">
    <source>
        <dbReference type="Pfam" id="PF12339"/>
    </source>
</evidence>
<dbReference type="Proteomes" id="UP000061489">
    <property type="component" value="Chromosome"/>
</dbReference>
<sequence>MTDSTSMTAQADSDGHYDDGFLGQHIQHLLVAVEHELRHAPGGISELALIKALQRPPWQLIGEVSYHDPEKLYPVHFLLFHTLYRLRDQLVESGESLKISPLGIRLTLEDVVGGHGLPDEPDQLRAFYLDLSQYRMPEDAIQQMMDDFWSGRPISGPDSDEVLAAAQELGFDEVPRDFPEVKQRFRRAVMQAHPDRGGDTRGIQVLNEAFSVLKAHFSRPGQ</sequence>
<accession>W5YMF8</accession>
<name>W5YMF8_9GAMM</name>
<evidence type="ECO:0000256" key="1">
    <source>
        <dbReference type="ARBA" id="ARBA00023186"/>
    </source>
</evidence>
<dbReference type="OrthoDB" id="581986at2"/>
<keyword evidence="4" id="KW-1185">Reference proteome</keyword>
<dbReference type="EMBL" id="CP007151">
    <property type="protein sequence ID" value="AHI27683.1"/>
    <property type="molecule type" value="Genomic_DNA"/>
</dbReference>
<dbReference type="InterPro" id="IPR021059">
    <property type="entry name" value="DnaJ-related_N"/>
</dbReference>
<gene>
    <name evidence="3" type="ORF">AU14_00315</name>
</gene>
<dbReference type="InterPro" id="IPR036869">
    <property type="entry name" value="J_dom_sf"/>
</dbReference>
<dbReference type="Gene3D" id="1.10.287.110">
    <property type="entry name" value="DnaJ domain"/>
    <property type="match status" value="1"/>
</dbReference>
<dbReference type="SUPFAM" id="SSF46565">
    <property type="entry name" value="Chaperone J-domain"/>
    <property type="match status" value="1"/>
</dbReference>
<reference evidence="3 4" key="1">
    <citation type="journal article" date="2014" name="Genome Announc.">
        <title>Draft Genome Sequences of Marinobacter similis A3d10T and Marinobacter salarius R9SW1T.</title>
        <authorList>
            <person name="Ivanova E.P."/>
            <person name="Ng H.J."/>
            <person name="Webb H.K."/>
            <person name="Feng G."/>
            <person name="Oshima K."/>
            <person name="Hattori M."/>
            <person name="Ohkuma M."/>
            <person name="Sergeev A.F."/>
            <person name="Mikhailov V.V."/>
            <person name="Crawford R.J."/>
            <person name="Sawabe T."/>
        </authorList>
    </citation>
    <scope>NUCLEOTIDE SEQUENCE [LARGE SCALE GENOMIC DNA]</scope>
    <source>
        <strain evidence="3 4">A3d10</strain>
    </source>
</reference>
<dbReference type="STRING" id="1420916.AU14_00315"/>
<proteinExistence type="predicted"/>
<keyword evidence="1" id="KW-0143">Chaperone</keyword>
<dbReference type="HOGENOM" id="CLU_103241_0_0_6"/>